<dbReference type="GO" id="GO:0005886">
    <property type="term" value="C:plasma membrane"/>
    <property type="evidence" value="ECO:0007669"/>
    <property type="project" value="UniProtKB-ARBA"/>
</dbReference>
<feature type="domain" description="EGF-like" evidence="16">
    <location>
        <begin position="264"/>
        <end position="302"/>
    </location>
</feature>
<dbReference type="Pfam" id="PF12661">
    <property type="entry name" value="hEGF"/>
    <property type="match status" value="1"/>
</dbReference>
<dbReference type="GO" id="GO:0042063">
    <property type="term" value="P:gliogenesis"/>
    <property type="evidence" value="ECO:0007669"/>
    <property type="project" value="UniProtKB-ARBA"/>
</dbReference>
<dbReference type="PANTHER" id="PTHR12916">
    <property type="entry name" value="CYTOCHROME C OXIDASE POLYPEPTIDE VIC-2"/>
    <property type="match status" value="1"/>
</dbReference>
<name>A0A8X6QFL3_NEPPI</name>
<keyword evidence="3 14" id="KW-0245">EGF-like domain</keyword>
<dbReference type="GO" id="GO:0007219">
    <property type="term" value="P:Notch signaling pathway"/>
    <property type="evidence" value="ECO:0007669"/>
    <property type="project" value="UniProtKB-KW"/>
</dbReference>
<keyword evidence="4 15" id="KW-0812">Transmembrane</keyword>
<evidence type="ECO:0000256" key="9">
    <source>
        <dbReference type="ARBA" id="ARBA00022976"/>
    </source>
</evidence>
<evidence type="ECO:0000256" key="6">
    <source>
        <dbReference type="ARBA" id="ARBA00022737"/>
    </source>
</evidence>
<proteinExistence type="predicted"/>
<evidence type="ECO:0000256" key="12">
    <source>
        <dbReference type="ARBA" id="ARBA00023157"/>
    </source>
</evidence>
<evidence type="ECO:0000256" key="4">
    <source>
        <dbReference type="ARBA" id="ARBA00022692"/>
    </source>
</evidence>
<dbReference type="OrthoDB" id="6433728at2759"/>
<dbReference type="GO" id="GO:0000902">
    <property type="term" value="P:cell morphogenesis"/>
    <property type="evidence" value="ECO:0007669"/>
    <property type="project" value="UniProtKB-ARBA"/>
</dbReference>
<dbReference type="SMART" id="SM00179">
    <property type="entry name" value="EGF_CA"/>
    <property type="match status" value="4"/>
</dbReference>
<feature type="disulfide bond" evidence="14">
    <location>
        <begin position="102"/>
        <end position="111"/>
    </location>
</feature>
<evidence type="ECO:0000256" key="7">
    <source>
        <dbReference type="ARBA" id="ARBA00022782"/>
    </source>
</evidence>
<evidence type="ECO:0000256" key="5">
    <source>
        <dbReference type="ARBA" id="ARBA00022729"/>
    </source>
</evidence>
<keyword evidence="8" id="KW-0832">Ubl conjugation</keyword>
<evidence type="ECO:0000256" key="10">
    <source>
        <dbReference type="ARBA" id="ARBA00022989"/>
    </source>
</evidence>
<keyword evidence="5" id="KW-0732">Signal</keyword>
<keyword evidence="10 15" id="KW-1133">Transmembrane helix</keyword>
<evidence type="ECO:0000256" key="3">
    <source>
        <dbReference type="ARBA" id="ARBA00022536"/>
    </source>
</evidence>
<dbReference type="FunFam" id="2.10.25.10:FF:000230">
    <property type="entry name" value="Delta-like protein"/>
    <property type="match status" value="1"/>
</dbReference>
<dbReference type="Gene3D" id="2.10.25.10">
    <property type="entry name" value="Laminin"/>
    <property type="match status" value="5"/>
</dbReference>
<evidence type="ECO:0000256" key="15">
    <source>
        <dbReference type="SAM" id="Phobius"/>
    </source>
</evidence>
<evidence type="ECO:0000256" key="14">
    <source>
        <dbReference type="PROSITE-ProRule" id="PRU00076"/>
    </source>
</evidence>
<feature type="disulfide bond" evidence="14">
    <location>
        <begin position="369"/>
        <end position="378"/>
    </location>
</feature>
<dbReference type="PANTHER" id="PTHR12916:SF4">
    <property type="entry name" value="UNINFLATABLE, ISOFORM C"/>
    <property type="match status" value="1"/>
</dbReference>
<dbReference type="SMART" id="SM00181">
    <property type="entry name" value="EGF"/>
    <property type="match status" value="6"/>
</dbReference>
<dbReference type="InterPro" id="IPR000742">
    <property type="entry name" value="EGF"/>
</dbReference>
<dbReference type="PROSITE" id="PS50026">
    <property type="entry name" value="EGF_3"/>
    <property type="match status" value="5"/>
</dbReference>
<keyword evidence="18" id="KW-1185">Reference proteome</keyword>
<dbReference type="Proteomes" id="UP000887013">
    <property type="component" value="Unassembled WGS sequence"/>
</dbReference>
<dbReference type="FunFam" id="2.10.25.10:FF:000321">
    <property type="entry name" value="Protein delta homolog 1"/>
    <property type="match status" value="1"/>
</dbReference>
<evidence type="ECO:0000259" key="16">
    <source>
        <dbReference type="PROSITE" id="PS50026"/>
    </source>
</evidence>
<evidence type="ECO:0000256" key="11">
    <source>
        <dbReference type="ARBA" id="ARBA00023136"/>
    </source>
</evidence>
<protein>
    <recommendedName>
        <fullName evidence="16">EGF-like domain-containing protein</fullName>
    </recommendedName>
</protein>
<evidence type="ECO:0000256" key="1">
    <source>
        <dbReference type="ARBA" id="ARBA00004479"/>
    </source>
</evidence>
<evidence type="ECO:0000313" key="18">
    <source>
        <dbReference type="Proteomes" id="UP000887013"/>
    </source>
</evidence>
<dbReference type="FunFam" id="2.10.25.10:FF:000368">
    <property type="entry name" value="Delta-like 3 (Drosophila), isoform CRA_b"/>
    <property type="match status" value="1"/>
</dbReference>
<dbReference type="SUPFAM" id="SSF57196">
    <property type="entry name" value="EGF/Laminin"/>
    <property type="match status" value="4"/>
</dbReference>
<keyword evidence="9" id="KW-0914">Notch signaling pathway</keyword>
<gene>
    <name evidence="17" type="ORF">NPIL_584511</name>
</gene>
<evidence type="ECO:0000256" key="8">
    <source>
        <dbReference type="ARBA" id="ARBA00022843"/>
    </source>
</evidence>
<dbReference type="PROSITE" id="PS01186">
    <property type="entry name" value="EGF_2"/>
    <property type="match status" value="2"/>
</dbReference>
<organism evidence="17 18">
    <name type="scientific">Nephila pilipes</name>
    <name type="common">Giant wood spider</name>
    <name type="synonym">Nephila maculata</name>
    <dbReference type="NCBI Taxonomy" id="299642"/>
    <lineage>
        <taxon>Eukaryota</taxon>
        <taxon>Metazoa</taxon>
        <taxon>Ecdysozoa</taxon>
        <taxon>Arthropoda</taxon>
        <taxon>Chelicerata</taxon>
        <taxon>Arachnida</taxon>
        <taxon>Araneae</taxon>
        <taxon>Araneomorphae</taxon>
        <taxon>Entelegynae</taxon>
        <taxon>Araneoidea</taxon>
        <taxon>Nephilidae</taxon>
        <taxon>Nephila</taxon>
    </lineage>
</organism>
<evidence type="ECO:0000256" key="13">
    <source>
        <dbReference type="ARBA" id="ARBA00023180"/>
    </source>
</evidence>
<dbReference type="Pfam" id="PF00008">
    <property type="entry name" value="EGF"/>
    <property type="match status" value="3"/>
</dbReference>
<feature type="transmembrane region" description="Helical" evidence="15">
    <location>
        <begin position="389"/>
        <end position="415"/>
    </location>
</feature>
<keyword evidence="2" id="KW-0217">Developmental protein</keyword>
<sequence length="431" mass="48721">MDKKDNPCSRNPCQNGGICHVKGDSFKCLCKDVYFGDRCEKDPCTEKPCKNGGICEMAKYSFKCICRASFSGPTCEEDACTDNPCVNGGTCEQDGDSFKCKCRHPYSGKICESEINEITSEEPTVSLMTSSKLSTPTTEDYKNATKSTNSHFNETTYTYNWTTEEPIKSTYYLNTTYELFNFTRDMNTSTLSPKDITTDNILTTFEPESNETISDNTTETPTSITDITNRYNWTSNEPSNFTHFLNTTYYPYNTTMIVNVTTVRPGSCRRDSDCLNGGVCRRTSKYGYFCDCPPNFTGLWCEVNLCEGLDKLCHSMGAICKIIGRNAVCECPKNKIHNPESGICEDACDSQKCLHGSCEIVGRYYKCNCHEGYTGFHCDEVIKNKKENYIPWLIFVTAFLILLCLLFIGIFYLVCKIHLTVKRLKSRVHIN</sequence>
<dbReference type="GO" id="GO:0005112">
    <property type="term" value="F:Notch binding"/>
    <property type="evidence" value="ECO:0007669"/>
    <property type="project" value="TreeGrafter"/>
</dbReference>
<feature type="domain" description="EGF-like" evidence="16">
    <location>
        <begin position="41"/>
        <end position="74"/>
    </location>
</feature>
<dbReference type="CDD" id="cd00054">
    <property type="entry name" value="EGF_CA"/>
    <property type="match status" value="4"/>
</dbReference>
<reference evidence="17" key="1">
    <citation type="submission" date="2020-08" db="EMBL/GenBank/DDBJ databases">
        <title>Multicomponent nature underlies the extraordinary mechanical properties of spider dragline silk.</title>
        <authorList>
            <person name="Kono N."/>
            <person name="Nakamura H."/>
            <person name="Mori M."/>
            <person name="Yoshida Y."/>
            <person name="Ohtoshi R."/>
            <person name="Malay A.D."/>
            <person name="Moran D.A.P."/>
            <person name="Tomita M."/>
            <person name="Numata K."/>
            <person name="Arakawa K."/>
        </authorList>
    </citation>
    <scope>NUCLEOTIDE SEQUENCE</scope>
</reference>
<feature type="disulfide bond" evidence="14">
    <location>
        <begin position="292"/>
        <end position="301"/>
    </location>
</feature>
<feature type="disulfide bond" evidence="14">
    <location>
        <begin position="30"/>
        <end position="39"/>
    </location>
</feature>
<keyword evidence="11 15" id="KW-0472">Membrane</keyword>
<dbReference type="InterPro" id="IPR013032">
    <property type="entry name" value="EGF-like_CS"/>
</dbReference>
<comment type="caution">
    <text evidence="17">The sequence shown here is derived from an EMBL/GenBank/DDBJ whole genome shotgun (WGS) entry which is preliminary data.</text>
</comment>
<evidence type="ECO:0000313" key="17">
    <source>
        <dbReference type="EMBL" id="GFU16623.1"/>
    </source>
</evidence>
<keyword evidence="13" id="KW-0325">Glycoprotein</keyword>
<accession>A0A8X6QFL3</accession>
<feature type="domain" description="EGF-like" evidence="16">
    <location>
        <begin position="345"/>
        <end position="379"/>
    </location>
</feature>
<comment type="caution">
    <text evidence="14">Lacks conserved residue(s) required for the propagation of feature annotation.</text>
</comment>
<dbReference type="GO" id="GO:0048666">
    <property type="term" value="P:neuron development"/>
    <property type="evidence" value="ECO:0007669"/>
    <property type="project" value="UniProtKB-ARBA"/>
</dbReference>
<keyword evidence="12 14" id="KW-1015">Disulfide bond</keyword>
<dbReference type="InterPro" id="IPR001881">
    <property type="entry name" value="EGF-like_Ca-bd_dom"/>
</dbReference>
<evidence type="ECO:0000256" key="2">
    <source>
        <dbReference type="ARBA" id="ARBA00022473"/>
    </source>
</evidence>
<comment type="subcellular location">
    <subcellularLocation>
        <location evidence="1">Membrane</location>
        <topology evidence="1">Single-pass type I membrane protein</topology>
    </subcellularLocation>
</comment>
<keyword evidence="6" id="KW-0677">Repeat</keyword>
<keyword evidence="7" id="KW-0221">Differentiation</keyword>
<dbReference type="AlphaFoldDB" id="A0A8X6QFL3"/>
<dbReference type="PROSITE" id="PS00022">
    <property type="entry name" value="EGF_1"/>
    <property type="match status" value="3"/>
</dbReference>
<dbReference type="GO" id="GO:0005509">
    <property type="term" value="F:calcium ion binding"/>
    <property type="evidence" value="ECO:0007669"/>
    <property type="project" value="InterPro"/>
</dbReference>
<feature type="domain" description="EGF-like" evidence="16">
    <location>
        <begin position="4"/>
        <end position="40"/>
    </location>
</feature>
<feature type="disulfide bond" evidence="14">
    <location>
        <begin position="348"/>
        <end position="358"/>
    </location>
</feature>
<dbReference type="EMBL" id="BMAW01126407">
    <property type="protein sequence ID" value="GFU16623.1"/>
    <property type="molecule type" value="Genomic_DNA"/>
</dbReference>
<feature type="domain" description="EGF-like" evidence="16">
    <location>
        <begin position="76"/>
        <end position="112"/>
    </location>
</feature>